<evidence type="ECO:0000313" key="2">
    <source>
        <dbReference type="EMBL" id="KDO33914.1"/>
    </source>
</evidence>
<reference evidence="2 3" key="1">
    <citation type="journal article" date="2013" name="PLoS Genet.">
        <title>Distinctive expansion of potential virulence genes in the genome of the oomycete fish pathogen Saprolegnia parasitica.</title>
        <authorList>
            <person name="Jiang R.H."/>
            <person name="de Bruijn I."/>
            <person name="Haas B.J."/>
            <person name="Belmonte R."/>
            <person name="Lobach L."/>
            <person name="Christie J."/>
            <person name="van den Ackerveken G."/>
            <person name="Bottin A."/>
            <person name="Bulone V."/>
            <person name="Diaz-Moreno S.M."/>
            <person name="Dumas B."/>
            <person name="Fan L."/>
            <person name="Gaulin E."/>
            <person name="Govers F."/>
            <person name="Grenville-Briggs L.J."/>
            <person name="Horner N.R."/>
            <person name="Levin J.Z."/>
            <person name="Mammella M."/>
            <person name="Meijer H.J."/>
            <person name="Morris P."/>
            <person name="Nusbaum C."/>
            <person name="Oome S."/>
            <person name="Phillips A.J."/>
            <person name="van Rooyen D."/>
            <person name="Rzeszutek E."/>
            <person name="Saraiva M."/>
            <person name="Secombes C.J."/>
            <person name="Seidl M.F."/>
            <person name="Snel B."/>
            <person name="Stassen J.H."/>
            <person name="Sykes S."/>
            <person name="Tripathy S."/>
            <person name="van den Berg H."/>
            <person name="Vega-Arreguin J.C."/>
            <person name="Wawra S."/>
            <person name="Young S.K."/>
            <person name="Zeng Q."/>
            <person name="Dieguez-Uribeondo J."/>
            <person name="Russ C."/>
            <person name="Tyler B.M."/>
            <person name="van West P."/>
        </authorList>
    </citation>
    <scope>NUCLEOTIDE SEQUENCE [LARGE SCALE GENOMIC DNA]</scope>
    <source>
        <strain evidence="2 3">CBS 223.65</strain>
    </source>
</reference>
<dbReference type="EMBL" id="KK583192">
    <property type="protein sequence ID" value="KDO33914.1"/>
    <property type="molecule type" value="Genomic_DNA"/>
</dbReference>
<feature type="region of interest" description="Disordered" evidence="1">
    <location>
        <begin position="40"/>
        <end position="118"/>
    </location>
</feature>
<evidence type="ECO:0000313" key="3">
    <source>
        <dbReference type="Proteomes" id="UP000030745"/>
    </source>
</evidence>
<feature type="compositionally biased region" description="Basic and acidic residues" evidence="1">
    <location>
        <begin position="64"/>
        <end position="75"/>
    </location>
</feature>
<feature type="compositionally biased region" description="Polar residues" evidence="1">
    <location>
        <begin position="1"/>
        <end position="15"/>
    </location>
</feature>
<protein>
    <submittedName>
        <fullName evidence="2">Uncharacterized protein</fullName>
    </submittedName>
</protein>
<evidence type="ECO:0000256" key="1">
    <source>
        <dbReference type="SAM" id="MobiDB-lite"/>
    </source>
</evidence>
<proteinExistence type="predicted"/>
<feature type="region of interest" description="Disordered" evidence="1">
    <location>
        <begin position="1"/>
        <end position="21"/>
    </location>
</feature>
<dbReference type="GeneID" id="24140763"/>
<dbReference type="KEGG" id="spar:SPRG_19363"/>
<name>A0A067CT76_SAPPC</name>
<gene>
    <name evidence="2" type="ORF">SPRG_19363</name>
</gene>
<dbReference type="VEuPathDB" id="FungiDB:SPRG_19363"/>
<sequence length="143" mass="15481">MSFSHLTSARPSNAASDDAPVTPTSAFELASIGPGSYLPLANWPGKQSPDRRPVTSFGTSAEPEAPRHARLDRDPNALTADSYIMREHRELVSRSNGKTGRTKKRHESPGAVSAEAPVARPYWRRTHCECPGHSGRSCEKSAS</sequence>
<dbReference type="AlphaFoldDB" id="A0A067CT76"/>
<accession>A0A067CT76</accession>
<keyword evidence="3" id="KW-1185">Reference proteome</keyword>
<organism evidence="2 3">
    <name type="scientific">Saprolegnia parasitica (strain CBS 223.65)</name>
    <dbReference type="NCBI Taxonomy" id="695850"/>
    <lineage>
        <taxon>Eukaryota</taxon>
        <taxon>Sar</taxon>
        <taxon>Stramenopiles</taxon>
        <taxon>Oomycota</taxon>
        <taxon>Saprolegniomycetes</taxon>
        <taxon>Saprolegniales</taxon>
        <taxon>Saprolegniaceae</taxon>
        <taxon>Saprolegnia</taxon>
    </lineage>
</organism>
<dbReference type="Proteomes" id="UP000030745">
    <property type="component" value="Unassembled WGS sequence"/>
</dbReference>
<dbReference type="RefSeq" id="XP_012195762.1">
    <property type="nucleotide sequence ID" value="XM_012340372.1"/>
</dbReference>